<feature type="active site" evidence="9">
    <location>
        <position position="8"/>
    </location>
</feature>
<evidence type="ECO:0000256" key="7">
    <source>
        <dbReference type="ARBA" id="ARBA00022840"/>
    </source>
</evidence>
<evidence type="ECO:0000256" key="8">
    <source>
        <dbReference type="ARBA" id="ARBA00032554"/>
    </source>
</evidence>
<keyword evidence="9" id="KW-0414">Isoprene biosynthesis</keyword>
<dbReference type="Pfam" id="PF08544">
    <property type="entry name" value="GHMP_kinases_C"/>
    <property type="match status" value="1"/>
</dbReference>
<protein>
    <recommendedName>
        <fullName evidence="3 9">4-diphosphocytidyl-2-C-methyl-D-erythritol kinase</fullName>
        <shortName evidence="9">CMK</shortName>
        <ecNumber evidence="2 9">2.7.1.148</ecNumber>
    </recommendedName>
    <alternativeName>
        <fullName evidence="8 9">4-(cytidine-5'-diphospho)-2-C-methyl-D-erythritol kinase</fullName>
    </alternativeName>
</protein>
<dbReference type="HAMAP" id="MF_00061">
    <property type="entry name" value="IspE"/>
    <property type="match status" value="1"/>
</dbReference>
<feature type="domain" description="GHMP kinase N-terminal" evidence="10">
    <location>
        <begin position="63"/>
        <end position="138"/>
    </location>
</feature>
<dbReference type="SUPFAM" id="SSF54211">
    <property type="entry name" value="Ribosomal protein S5 domain 2-like"/>
    <property type="match status" value="1"/>
</dbReference>
<reference evidence="12 13" key="1">
    <citation type="submission" date="2022-01" db="EMBL/GenBank/DDBJ databases">
        <title>Flavihumibacter sp. nov., isolated from sediment of a river.</title>
        <authorList>
            <person name="Liu H."/>
        </authorList>
    </citation>
    <scope>NUCLEOTIDE SEQUENCE [LARGE SCALE GENOMIC DNA]</scope>
    <source>
        <strain evidence="12 13">RY-1</strain>
    </source>
</reference>
<dbReference type="RefSeq" id="WP_234863748.1">
    <property type="nucleotide sequence ID" value="NZ_JAKEVY010000001.1"/>
</dbReference>
<evidence type="ECO:0000256" key="4">
    <source>
        <dbReference type="ARBA" id="ARBA00022679"/>
    </source>
</evidence>
<dbReference type="Pfam" id="PF00288">
    <property type="entry name" value="GHMP_kinases_N"/>
    <property type="match status" value="1"/>
</dbReference>
<evidence type="ECO:0000256" key="2">
    <source>
        <dbReference type="ARBA" id="ARBA00012052"/>
    </source>
</evidence>
<dbReference type="Gene3D" id="3.30.70.890">
    <property type="entry name" value="GHMP kinase, C-terminal domain"/>
    <property type="match status" value="1"/>
</dbReference>
<evidence type="ECO:0000259" key="10">
    <source>
        <dbReference type="Pfam" id="PF00288"/>
    </source>
</evidence>
<dbReference type="EC" id="2.7.1.148" evidence="2 9"/>
<evidence type="ECO:0000256" key="6">
    <source>
        <dbReference type="ARBA" id="ARBA00022777"/>
    </source>
</evidence>
<keyword evidence="4 9" id="KW-0808">Transferase</keyword>
<sequence>MIVFPNAKINLGLQVTGKRADGYHNLRTVFYPIQLSDMLEAIWADEFSFQSSGLPIDGNPDTNLCIRAWKRMQQEYNLPPISLYLHKIIPMGAGLGGGSSDGAFTLRLINQLFKLDCPDEQLKAFALELGSDCPFFLLNKPAKATGRGEELVPIELPQLKDKTILLANPGIHIATGWAFGQLDLTKPTPPFPDLSILPLEQWKNYLLNDFEPVVFQQHPEIAAIREKFYAMGAVYAAMTGTGSTVYGIFDAAPADWKQQFPSQYTLLESK</sequence>
<organism evidence="12 13">
    <name type="scientific">Flavihumibacter fluminis</name>
    <dbReference type="NCBI Taxonomy" id="2909236"/>
    <lineage>
        <taxon>Bacteria</taxon>
        <taxon>Pseudomonadati</taxon>
        <taxon>Bacteroidota</taxon>
        <taxon>Chitinophagia</taxon>
        <taxon>Chitinophagales</taxon>
        <taxon>Chitinophagaceae</taxon>
        <taxon>Flavihumibacter</taxon>
    </lineage>
</organism>
<comment type="catalytic activity">
    <reaction evidence="9">
        <text>4-CDP-2-C-methyl-D-erythritol + ATP = 4-CDP-2-C-methyl-D-erythritol 2-phosphate + ADP + H(+)</text>
        <dbReference type="Rhea" id="RHEA:18437"/>
        <dbReference type="ChEBI" id="CHEBI:15378"/>
        <dbReference type="ChEBI" id="CHEBI:30616"/>
        <dbReference type="ChEBI" id="CHEBI:57823"/>
        <dbReference type="ChEBI" id="CHEBI:57919"/>
        <dbReference type="ChEBI" id="CHEBI:456216"/>
        <dbReference type="EC" id="2.7.1.148"/>
    </reaction>
</comment>
<gene>
    <name evidence="9 12" type="primary">ispE</name>
    <name evidence="12" type="ORF">L0U88_01235</name>
</gene>
<keyword evidence="6 9" id="KW-0418">Kinase</keyword>
<feature type="active site" evidence="9">
    <location>
        <position position="132"/>
    </location>
</feature>
<dbReference type="InterPro" id="IPR020568">
    <property type="entry name" value="Ribosomal_Su5_D2-typ_SF"/>
</dbReference>
<dbReference type="SUPFAM" id="SSF55060">
    <property type="entry name" value="GHMP Kinase, C-terminal domain"/>
    <property type="match status" value="1"/>
</dbReference>
<dbReference type="InterPro" id="IPR004424">
    <property type="entry name" value="IspE"/>
</dbReference>
<comment type="caution">
    <text evidence="12">The sequence shown here is derived from an EMBL/GenBank/DDBJ whole genome shotgun (WGS) entry which is preliminary data.</text>
</comment>
<dbReference type="PIRSF" id="PIRSF010376">
    <property type="entry name" value="IspE"/>
    <property type="match status" value="1"/>
</dbReference>
<evidence type="ECO:0000256" key="5">
    <source>
        <dbReference type="ARBA" id="ARBA00022741"/>
    </source>
</evidence>
<dbReference type="Proteomes" id="UP001200145">
    <property type="component" value="Unassembled WGS sequence"/>
</dbReference>
<dbReference type="InterPro" id="IPR014721">
    <property type="entry name" value="Ribsml_uS5_D2-typ_fold_subgr"/>
</dbReference>
<evidence type="ECO:0000256" key="3">
    <source>
        <dbReference type="ARBA" id="ARBA00017473"/>
    </source>
</evidence>
<keyword evidence="7 9" id="KW-0067">ATP-binding</keyword>
<dbReference type="Gene3D" id="3.30.230.10">
    <property type="match status" value="1"/>
</dbReference>
<comment type="similarity">
    <text evidence="1 9">Belongs to the GHMP kinase family. IspE subfamily.</text>
</comment>
<accession>A0ABS9BCA0</accession>
<dbReference type="InterPro" id="IPR006204">
    <property type="entry name" value="GHMP_kinase_N_dom"/>
</dbReference>
<evidence type="ECO:0000313" key="13">
    <source>
        <dbReference type="Proteomes" id="UP001200145"/>
    </source>
</evidence>
<dbReference type="GO" id="GO:0050515">
    <property type="term" value="F:4-(cytidine 5'-diphospho)-2-C-methyl-D-erythritol kinase activity"/>
    <property type="evidence" value="ECO:0007669"/>
    <property type="project" value="UniProtKB-EC"/>
</dbReference>
<comment type="pathway">
    <text evidence="9">Isoprenoid biosynthesis; isopentenyl diphosphate biosynthesis via DXP pathway; isopentenyl diphosphate from 1-deoxy-D-xylulose 5-phosphate: step 3/6.</text>
</comment>
<dbReference type="EMBL" id="JAKEVY010000001">
    <property type="protein sequence ID" value="MCF1713247.1"/>
    <property type="molecule type" value="Genomic_DNA"/>
</dbReference>
<evidence type="ECO:0000313" key="12">
    <source>
        <dbReference type="EMBL" id="MCF1713247.1"/>
    </source>
</evidence>
<keyword evidence="13" id="KW-1185">Reference proteome</keyword>
<evidence type="ECO:0000259" key="11">
    <source>
        <dbReference type="Pfam" id="PF08544"/>
    </source>
</evidence>
<dbReference type="NCBIfam" id="TIGR00154">
    <property type="entry name" value="ispE"/>
    <property type="match status" value="1"/>
</dbReference>
<evidence type="ECO:0000256" key="9">
    <source>
        <dbReference type="HAMAP-Rule" id="MF_00061"/>
    </source>
</evidence>
<evidence type="ECO:0000256" key="1">
    <source>
        <dbReference type="ARBA" id="ARBA00009684"/>
    </source>
</evidence>
<comment type="function">
    <text evidence="9">Catalyzes the phosphorylation of the position 2 hydroxy group of 4-diphosphocytidyl-2C-methyl-D-erythritol.</text>
</comment>
<feature type="binding site" evidence="9">
    <location>
        <begin position="90"/>
        <end position="100"/>
    </location>
    <ligand>
        <name>ATP</name>
        <dbReference type="ChEBI" id="CHEBI:30616"/>
    </ligand>
</feature>
<feature type="domain" description="GHMP kinase C-terminal" evidence="11">
    <location>
        <begin position="206"/>
        <end position="254"/>
    </location>
</feature>
<name>A0ABS9BCA0_9BACT</name>
<proteinExistence type="inferred from homology"/>
<keyword evidence="5 9" id="KW-0547">Nucleotide-binding</keyword>
<dbReference type="PANTHER" id="PTHR43527:SF2">
    <property type="entry name" value="4-DIPHOSPHOCYTIDYL-2-C-METHYL-D-ERYTHRITOL KINASE, CHLOROPLASTIC"/>
    <property type="match status" value="1"/>
</dbReference>
<dbReference type="PANTHER" id="PTHR43527">
    <property type="entry name" value="4-DIPHOSPHOCYTIDYL-2-C-METHYL-D-ERYTHRITOL KINASE, CHLOROPLASTIC"/>
    <property type="match status" value="1"/>
</dbReference>
<dbReference type="InterPro" id="IPR013750">
    <property type="entry name" value="GHMP_kinase_C_dom"/>
</dbReference>
<dbReference type="InterPro" id="IPR036554">
    <property type="entry name" value="GHMP_kinase_C_sf"/>
</dbReference>